<dbReference type="OrthoDB" id="5427664at2759"/>
<dbReference type="InParanoid" id="A0A1Y2D6S1"/>
<evidence type="ECO:0000313" key="2">
    <source>
        <dbReference type="EMBL" id="ORY54979.1"/>
    </source>
</evidence>
<evidence type="ECO:0000313" key="3">
    <source>
        <dbReference type="Proteomes" id="UP000193689"/>
    </source>
</evidence>
<name>A0A1Y2D6S1_9PEZI</name>
<protein>
    <submittedName>
        <fullName evidence="2">Uncharacterized protein</fullName>
    </submittedName>
</protein>
<feature type="transmembrane region" description="Helical" evidence="1">
    <location>
        <begin position="322"/>
        <end position="342"/>
    </location>
</feature>
<keyword evidence="1" id="KW-0472">Membrane</keyword>
<evidence type="ECO:0000256" key="1">
    <source>
        <dbReference type="SAM" id="Phobius"/>
    </source>
</evidence>
<dbReference type="PANTHER" id="PTHR37577:SF1">
    <property type="entry name" value="INTEGRAL MEMBRANE PROTEIN"/>
    <property type="match status" value="1"/>
</dbReference>
<keyword evidence="1" id="KW-1133">Transmembrane helix</keyword>
<sequence>MSLDGSLLLCRYDGWHEIGPHYIDEAAYNCDVFSQCDCPFIKADPDIAGIGVVAAFIVSIVFTTLATWTCLLLAPVADDTFNPIDNFFRKFICFRVQSWTGKERADSYLACSRDLVSSLSDQQLVTGIAILAAGLKKLSDGTITIYHFSIVQDLAWLSSNTHRLALVIFERFQDSVEPRTREKQKKLASPWPTRIPILVRYILNVTTDILLLYCCWVEGYEYWYVDWNCPASCTLSYPKGGEPLNWMIVNFFFILYTYPIDFFKLSKRARMMESRLRQRLLLDQNKSGSPSQSLSGPYRFSRTCSGFRQTISRLSVKVLRSMWIFFASETFAVLFQLVWTVVGCWECLADRISGQDLMLDEEIATEDKIADSYKGERTI</sequence>
<feature type="transmembrane region" description="Helical" evidence="1">
    <location>
        <begin position="47"/>
        <end position="74"/>
    </location>
</feature>
<feature type="transmembrane region" description="Helical" evidence="1">
    <location>
        <begin position="201"/>
        <end position="224"/>
    </location>
</feature>
<dbReference type="AlphaFoldDB" id="A0A1Y2D6S1"/>
<dbReference type="EMBL" id="MCFJ01000030">
    <property type="protein sequence ID" value="ORY54979.1"/>
    <property type="molecule type" value="Genomic_DNA"/>
</dbReference>
<comment type="caution">
    <text evidence="2">The sequence shown here is derived from an EMBL/GenBank/DDBJ whole genome shotgun (WGS) entry which is preliminary data.</text>
</comment>
<dbReference type="STRING" id="1141098.A0A1Y2D6S1"/>
<proteinExistence type="predicted"/>
<dbReference type="PANTHER" id="PTHR37577">
    <property type="entry name" value="INTEGRAL MEMBRANE PROTEIN"/>
    <property type="match status" value="1"/>
</dbReference>
<dbReference type="GeneID" id="63777777"/>
<accession>A0A1Y2D6S1</accession>
<feature type="transmembrane region" description="Helical" evidence="1">
    <location>
        <begin position="244"/>
        <end position="263"/>
    </location>
</feature>
<dbReference type="Proteomes" id="UP000193689">
    <property type="component" value="Unassembled WGS sequence"/>
</dbReference>
<keyword evidence="1" id="KW-0812">Transmembrane</keyword>
<gene>
    <name evidence="2" type="ORF">BCR38DRAFT_453068</name>
</gene>
<dbReference type="InterPro" id="IPR053018">
    <property type="entry name" value="Elsinochrome_Biosynth-Asso"/>
</dbReference>
<keyword evidence="3" id="KW-1185">Reference proteome</keyword>
<reference evidence="2 3" key="1">
    <citation type="submission" date="2016-07" db="EMBL/GenBank/DDBJ databases">
        <title>Pervasive Adenine N6-methylation of Active Genes in Fungi.</title>
        <authorList>
            <consortium name="DOE Joint Genome Institute"/>
            <person name="Mondo S.J."/>
            <person name="Dannebaum R.O."/>
            <person name="Kuo R.C."/>
            <person name="Labutti K."/>
            <person name="Haridas S."/>
            <person name="Kuo A."/>
            <person name="Salamov A."/>
            <person name="Ahrendt S.R."/>
            <person name="Lipzen A."/>
            <person name="Sullivan W."/>
            <person name="Andreopoulos W.B."/>
            <person name="Clum A."/>
            <person name="Lindquist E."/>
            <person name="Daum C."/>
            <person name="Ramamoorthy G.K."/>
            <person name="Gryganskyi A."/>
            <person name="Culley D."/>
            <person name="Magnuson J.K."/>
            <person name="James T.Y."/>
            <person name="O'Malley M.A."/>
            <person name="Stajich J.E."/>
            <person name="Spatafora J.W."/>
            <person name="Visel A."/>
            <person name="Grigoriev I.V."/>
        </authorList>
    </citation>
    <scope>NUCLEOTIDE SEQUENCE [LARGE SCALE GENOMIC DNA]</scope>
    <source>
        <strain evidence="2 3">CBS 129021</strain>
    </source>
</reference>
<dbReference type="RefSeq" id="XP_040709426.1">
    <property type="nucleotide sequence ID" value="XM_040861565.1"/>
</dbReference>
<organism evidence="2 3">
    <name type="scientific">Pseudomassariella vexata</name>
    <dbReference type="NCBI Taxonomy" id="1141098"/>
    <lineage>
        <taxon>Eukaryota</taxon>
        <taxon>Fungi</taxon>
        <taxon>Dikarya</taxon>
        <taxon>Ascomycota</taxon>
        <taxon>Pezizomycotina</taxon>
        <taxon>Sordariomycetes</taxon>
        <taxon>Xylariomycetidae</taxon>
        <taxon>Amphisphaeriales</taxon>
        <taxon>Pseudomassariaceae</taxon>
        <taxon>Pseudomassariella</taxon>
    </lineage>
</organism>